<dbReference type="InterPro" id="IPR002836">
    <property type="entry name" value="PDCD5-like"/>
</dbReference>
<sequence>MSDEYSYVYDAELEEIKRRKMIELQRRLEEERRRRELIESKLRIILTPEAKSRLDNLRVVKPDVVNLIEQQLIQLAEAGRIPVPITDDFLKKLLEQIYEQTHRETRIRIKRK</sequence>
<dbReference type="Gene3D" id="1.10.8.140">
    <property type="entry name" value="PDCD5-like"/>
    <property type="match status" value="1"/>
</dbReference>
<keyword evidence="2 3" id="KW-0238">DNA-binding</keyword>
<dbReference type="PANTHER" id="PTHR10840:SF0">
    <property type="entry name" value="PROGRAMMED CELL DEATH PROTEIN 5"/>
    <property type="match status" value="1"/>
</dbReference>
<dbReference type="Pfam" id="PF01984">
    <property type="entry name" value="dsDNA_bind"/>
    <property type="match status" value="1"/>
</dbReference>
<evidence type="ECO:0000256" key="2">
    <source>
        <dbReference type="ARBA" id="ARBA00023125"/>
    </source>
</evidence>
<comment type="similarity">
    <text evidence="1 3">Belongs to the PDCD5 family.</text>
</comment>
<dbReference type="EMBL" id="DTBP01000018">
    <property type="protein sequence ID" value="HGQ74011.1"/>
    <property type="molecule type" value="Genomic_DNA"/>
</dbReference>
<dbReference type="PANTHER" id="PTHR10840">
    <property type="entry name" value="PROGRAMMED CELL DEATH PROTEIN 5"/>
    <property type="match status" value="1"/>
</dbReference>
<protein>
    <recommendedName>
        <fullName evidence="3">DNA-binding protein ENU09_04295</fullName>
    </recommendedName>
</protein>
<evidence type="ECO:0000256" key="1">
    <source>
        <dbReference type="ARBA" id="ARBA00010490"/>
    </source>
</evidence>
<name>A0A7C4NN63_STAMA</name>
<dbReference type="InterPro" id="IPR036883">
    <property type="entry name" value="PDCD5-like_sf"/>
</dbReference>
<accession>A0A7C4NN63</accession>
<proteinExistence type="inferred from homology"/>
<dbReference type="HAMAP" id="MF_00026">
    <property type="entry name" value="dsDNA_bind"/>
    <property type="match status" value="1"/>
</dbReference>
<dbReference type="GO" id="GO:0005829">
    <property type="term" value="C:cytosol"/>
    <property type="evidence" value="ECO:0007669"/>
    <property type="project" value="TreeGrafter"/>
</dbReference>
<dbReference type="SUPFAM" id="SSF46950">
    <property type="entry name" value="Double-stranded DNA-binding domain"/>
    <property type="match status" value="1"/>
</dbReference>
<organism evidence="6">
    <name type="scientific">Staphylothermus marinus</name>
    <dbReference type="NCBI Taxonomy" id="2280"/>
    <lineage>
        <taxon>Archaea</taxon>
        <taxon>Thermoproteota</taxon>
        <taxon>Thermoprotei</taxon>
        <taxon>Desulfurococcales</taxon>
        <taxon>Desulfurococcaceae</taxon>
        <taxon>Staphylothermus</taxon>
    </lineage>
</organism>
<feature type="coiled-coil region" evidence="4">
    <location>
        <begin position="14"/>
        <end position="41"/>
    </location>
</feature>
<dbReference type="PIRSF" id="PIRSF015730">
    <property type="entry name" value="TFAR19"/>
    <property type="match status" value="1"/>
</dbReference>
<comment type="caution">
    <text evidence="6">The sequence shown here is derived from an EMBL/GenBank/DDBJ whole genome shotgun (WGS) entry which is preliminary data.</text>
</comment>
<reference evidence="6" key="1">
    <citation type="journal article" date="2020" name="mSystems">
        <title>Genome- and Community-Level Interaction Insights into Carbon Utilization and Element Cycling Functions of Hydrothermarchaeota in Hydrothermal Sediment.</title>
        <authorList>
            <person name="Zhou Z."/>
            <person name="Liu Y."/>
            <person name="Xu W."/>
            <person name="Pan J."/>
            <person name="Luo Z.H."/>
            <person name="Li M."/>
        </authorList>
    </citation>
    <scope>NUCLEOTIDE SEQUENCE [LARGE SCALE GENOMIC DNA]</scope>
    <source>
        <strain evidence="5">SpSt-638</strain>
        <strain evidence="6">SpSt-648</strain>
    </source>
</reference>
<evidence type="ECO:0000313" key="5">
    <source>
        <dbReference type="EMBL" id="HGQ59912.1"/>
    </source>
</evidence>
<dbReference type="AlphaFoldDB" id="A0A7C4NN63"/>
<dbReference type="InterPro" id="IPR022889">
    <property type="entry name" value="DNA_bind_arc"/>
</dbReference>
<gene>
    <name evidence="5" type="ORF">ENU09_04295</name>
    <name evidence="6" type="ORF">ENU20_02920</name>
</gene>
<evidence type="ECO:0000256" key="3">
    <source>
        <dbReference type="HAMAP-Rule" id="MF_00026"/>
    </source>
</evidence>
<dbReference type="GO" id="GO:0003677">
    <property type="term" value="F:DNA binding"/>
    <property type="evidence" value="ECO:0007669"/>
    <property type="project" value="UniProtKB-UniRule"/>
</dbReference>
<keyword evidence="4" id="KW-0175">Coiled coil</keyword>
<evidence type="ECO:0000256" key="4">
    <source>
        <dbReference type="SAM" id="Coils"/>
    </source>
</evidence>
<evidence type="ECO:0000313" key="6">
    <source>
        <dbReference type="EMBL" id="HGQ74011.1"/>
    </source>
</evidence>
<dbReference type="EMBL" id="DTBE01000108">
    <property type="protein sequence ID" value="HGQ59912.1"/>
    <property type="molecule type" value="Genomic_DNA"/>
</dbReference>